<evidence type="ECO:0000256" key="1">
    <source>
        <dbReference type="SAM" id="MobiDB-lite"/>
    </source>
</evidence>
<proteinExistence type="predicted"/>
<dbReference type="RefSeq" id="WP_184803042.1">
    <property type="nucleotide sequence ID" value="NZ_JACIIZ010000010.1"/>
</dbReference>
<feature type="compositionally biased region" description="Polar residues" evidence="1">
    <location>
        <begin position="448"/>
        <end position="460"/>
    </location>
</feature>
<reference evidence="2 3" key="1">
    <citation type="submission" date="2020-08" db="EMBL/GenBank/DDBJ databases">
        <title>Genomic Encyclopedia of Type Strains, Phase IV (KMG-IV): sequencing the most valuable type-strain genomes for metagenomic binning, comparative biology and taxonomic classification.</title>
        <authorList>
            <person name="Goeker M."/>
        </authorList>
    </citation>
    <scope>NUCLEOTIDE SEQUENCE [LARGE SCALE GENOMIC DNA]</scope>
    <source>
        <strain evidence="2 3">DSM 22198</strain>
    </source>
</reference>
<gene>
    <name evidence="2" type="ORF">FHS74_003600</name>
</gene>
<feature type="region of interest" description="Disordered" evidence="1">
    <location>
        <begin position="448"/>
        <end position="478"/>
    </location>
</feature>
<accession>A0A7X0B138</accession>
<evidence type="ECO:0000313" key="3">
    <source>
        <dbReference type="Proteomes" id="UP000539175"/>
    </source>
</evidence>
<sequence>MGNSSFFGLDGVSAPQQVTIDELSAQARAAISTTQTSATTAQDAAATATQKASEAQSAAAISSTSAMLADQRAVAAQALVADATGFVATARDAATTATRKASDADTSATAAAGSATTAQTAAITANQAASGATAALTAMQAITARTPTVIGGYSVSLTATGNSSVTLPTSGTLLSSVRNLADLGDPAAARGNLGLGSMATQGYNAVAVTGGTVSGTTAWTAAKIGLTYGGTNADLSATGGAGQVLKQASAGAPVTVGPLAASDISNGVTGSGAVVLANNPTLPGTLAVSGKINAAAGIQTGVQAFWLTTDGTGRQNWYWNTAGGSSPTLVTSSEDAANIRLSTTNTGDGGLFEFRSFDGHSSAAGAAITWTSVLYADLNHFAFRGNVLSADLTSFKFNGNQVAYNSMTSAFTFGGAVGAPTAAQDTNTGQLATTAYVLGQASAATPNMAGTASAGGSTRWSRGDHVHPTDTSRAPLVSPTFTGTVTAPILAPGGTGILTTTLDAATLLAGSISKAGALTADGNPTTSPNTVTDNGVVLVSKTGHIRIEGAHGSRNVGQPGRGGGAYLWGGYAASGSNGAGGAANLNGGNGDGSGNGGAVNISGGNGGATGTGGPLNIFSGATTGTGSSGVITLASGNAPTGGTGGVNIRSGACNTSGYSGPVLVTTGGSVEGAGGYIAIACSDAASSTGATHNGSGVSITAGGTINGGIPGEVVITGGKNAGSGNGGTAGSVKAIGGAADGGWAGGWFQGVGGTGGPTNGPGGQALLAGGTGGGSTGAGGAVNIVGGAGASGGVGGNVYIRGGAGTTRGQVRIQTGAGSDMIIVSDGLVNHVGIPVTPIRTLANLPAASIAAGMNILVSDRAYRPVWSNGTAWIFADGTAVT</sequence>
<organism evidence="2 3">
    <name type="scientific">Nitrospirillum iridis</name>
    <dbReference type="NCBI Taxonomy" id="765888"/>
    <lineage>
        <taxon>Bacteria</taxon>
        <taxon>Pseudomonadati</taxon>
        <taxon>Pseudomonadota</taxon>
        <taxon>Alphaproteobacteria</taxon>
        <taxon>Rhodospirillales</taxon>
        <taxon>Azospirillaceae</taxon>
        <taxon>Nitrospirillum</taxon>
    </lineage>
</organism>
<dbReference type="Proteomes" id="UP000539175">
    <property type="component" value="Unassembled WGS sequence"/>
</dbReference>
<name>A0A7X0B138_9PROT</name>
<comment type="caution">
    <text evidence="2">The sequence shown here is derived from an EMBL/GenBank/DDBJ whole genome shotgun (WGS) entry which is preliminary data.</text>
</comment>
<keyword evidence="3" id="KW-1185">Reference proteome</keyword>
<evidence type="ECO:0000313" key="2">
    <source>
        <dbReference type="EMBL" id="MBB6253031.1"/>
    </source>
</evidence>
<dbReference type="EMBL" id="JACIIZ010000010">
    <property type="protein sequence ID" value="MBB6253031.1"/>
    <property type="molecule type" value="Genomic_DNA"/>
</dbReference>
<protein>
    <submittedName>
        <fullName evidence="2">Uncharacterized protein</fullName>
    </submittedName>
</protein>
<dbReference type="AlphaFoldDB" id="A0A7X0B138"/>
<feature type="compositionally biased region" description="Basic and acidic residues" evidence="1">
    <location>
        <begin position="461"/>
        <end position="470"/>
    </location>
</feature>